<protein>
    <submittedName>
        <fullName evidence="1">Uncharacterized protein</fullName>
    </submittedName>
</protein>
<evidence type="ECO:0000313" key="2">
    <source>
        <dbReference type="Proteomes" id="UP000619479"/>
    </source>
</evidence>
<proteinExistence type="predicted"/>
<evidence type="ECO:0000313" key="1">
    <source>
        <dbReference type="EMBL" id="GID66817.1"/>
    </source>
</evidence>
<accession>A0A919M5M3</accession>
<comment type="caution">
    <text evidence="1">The sequence shown here is derived from an EMBL/GenBank/DDBJ whole genome shotgun (WGS) entry which is preliminary data.</text>
</comment>
<keyword evidence="2" id="KW-1185">Reference proteome</keyword>
<dbReference type="EMBL" id="BOMH01000036">
    <property type="protein sequence ID" value="GID66817.1"/>
    <property type="molecule type" value="Genomic_DNA"/>
</dbReference>
<dbReference type="Proteomes" id="UP000619479">
    <property type="component" value="Unassembled WGS sequence"/>
</dbReference>
<sequence>MGVPVGQLAAQLERISVEVASPDGLIRAGVQGRLQVSLAFQQRSYGGYDDAALGHQLGWLATLAWVRYHREYAEIEAAYLDGYEADRDASDRAFEQEAQELTVTGVSPGGWVSITSRALATWTVTIRSGAQRELTQQRFIGEALAASAAAISVYRSSRAQLLDRYYDLSAGLPPWRRGVTAGDRRWERR</sequence>
<reference evidence="1" key="1">
    <citation type="submission" date="2021-01" db="EMBL/GenBank/DDBJ databases">
        <title>Whole genome shotgun sequence of Actinoplanes cyaneus NBRC 14990.</title>
        <authorList>
            <person name="Komaki H."/>
            <person name="Tamura T."/>
        </authorList>
    </citation>
    <scope>NUCLEOTIDE SEQUENCE</scope>
    <source>
        <strain evidence="1">NBRC 14990</strain>
    </source>
</reference>
<name>A0A919M5M3_9ACTN</name>
<organism evidence="1 2">
    <name type="scientific">Actinoplanes cyaneus</name>
    <dbReference type="NCBI Taxonomy" id="52696"/>
    <lineage>
        <taxon>Bacteria</taxon>
        <taxon>Bacillati</taxon>
        <taxon>Actinomycetota</taxon>
        <taxon>Actinomycetes</taxon>
        <taxon>Micromonosporales</taxon>
        <taxon>Micromonosporaceae</taxon>
        <taxon>Actinoplanes</taxon>
    </lineage>
</organism>
<dbReference type="AlphaFoldDB" id="A0A919M5M3"/>
<gene>
    <name evidence="1" type="ORF">Acy02nite_46980</name>
</gene>